<feature type="compositionally biased region" description="Basic and acidic residues" evidence="7">
    <location>
        <begin position="346"/>
        <end position="355"/>
    </location>
</feature>
<feature type="binding site" evidence="6">
    <location>
        <position position="44"/>
    </location>
    <ligand>
        <name>ATP</name>
        <dbReference type="ChEBI" id="CHEBI:30616"/>
    </ligand>
</feature>
<feature type="compositionally biased region" description="Pro residues" evidence="7">
    <location>
        <begin position="495"/>
        <end position="509"/>
    </location>
</feature>
<evidence type="ECO:0000256" key="3">
    <source>
        <dbReference type="ARBA" id="ARBA00022729"/>
    </source>
</evidence>
<evidence type="ECO:0000256" key="5">
    <source>
        <dbReference type="ARBA" id="ARBA00022840"/>
    </source>
</evidence>
<evidence type="ECO:0000256" key="6">
    <source>
        <dbReference type="PROSITE-ProRule" id="PRU10141"/>
    </source>
</evidence>
<feature type="compositionally biased region" description="Low complexity" evidence="7">
    <location>
        <begin position="461"/>
        <end position="482"/>
    </location>
</feature>
<keyword evidence="3" id="KW-0732">Signal</keyword>
<dbReference type="CDD" id="cd00995">
    <property type="entry name" value="PBP2_NikA_DppA_OppA_like"/>
    <property type="match status" value="1"/>
</dbReference>
<dbReference type="PANTHER" id="PTHR30290">
    <property type="entry name" value="PERIPLASMIC BINDING COMPONENT OF ABC TRANSPORTER"/>
    <property type="match status" value="1"/>
</dbReference>
<dbReference type="Pfam" id="PF00496">
    <property type="entry name" value="SBP_bac_5"/>
    <property type="match status" value="1"/>
</dbReference>
<comment type="caution">
    <text evidence="9">The sequence shown here is derived from an EMBL/GenBank/DDBJ whole genome shotgun (WGS) entry which is preliminary data.</text>
</comment>
<keyword evidence="5 6" id="KW-0067">ATP-binding</keyword>
<keyword evidence="4 6" id="KW-0547">Nucleotide-binding</keyword>
<dbReference type="CDD" id="cd14014">
    <property type="entry name" value="STKc_PknB_like"/>
    <property type="match status" value="1"/>
</dbReference>
<dbReference type="Gene3D" id="3.10.105.10">
    <property type="entry name" value="Dipeptide-binding Protein, Domain 3"/>
    <property type="match status" value="1"/>
</dbReference>
<feature type="compositionally biased region" description="Pro residues" evidence="7">
    <location>
        <begin position="423"/>
        <end position="438"/>
    </location>
</feature>
<feature type="compositionally biased region" description="Pro residues" evidence="7">
    <location>
        <begin position="326"/>
        <end position="338"/>
    </location>
</feature>
<dbReference type="InterPro" id="IPR008271">
    <property type="entry name" value="Ser/Thr_kinase_AS"/>
</dbReference>
<organism evidence="9 10">
    <name type="scientific">Streptodolium elevatio</name>
    <dbReference type="NCBI Taxonomy" id="3157996"/>
    <lineage>
        <taxon>Bacteria</taxon>
        <taxon>Bacillati</taxon>
        <taxon>Actinomycetota</taxon>
        <taxon>Actinomycetes</taxon>
        <taxon>Kitasatosporales</taxon>
        <taxon>Streptomycetaceae</taxon>
        <taxon>Streptodolium</taxon>
    </lineage>
</organism>
<dbReference type="PANTHER" id="PTHR30290:SF9">
    <property type="entry name" value="OLIGOPEPTIDE-BINDING PROTEIN APPA"/>
    <property type="match status" value="1"/>
</dbReference>
<keyword evidence="10" id="KW-1185">Reference proteome</keyword>
<dbReference type="SUPFAM" id="SSF56112">
    <property type="entry name" value="Protein kinase-like (PK-like)"/>
    <property type="match status" value="1"/>
</dbReference>
<evidence type="ECO:0000259" key="8">
    <source>
        <dbReference type="PROSITE" id="PS50011"/>
    </source>
</evidence>
<reference evidence="9 10" key="1">
    <citation type="submission" date="2024-06" db="EMBL/GenBank/DDBJ databases">
        <title>The Natural Products Discovery Center: Release of the First 8490 Sequenced Strains for Exploring Actinobacteria Biosynthetic Diversity.</title>
        <authorList>
            <person name="Kalkreuter E."/>
            <person name="Kautsar S.A."/>
            <person name="Yang D."/>
            <person name="Bader C.D."/>
            <person name="Teijaro C.N."/>
            <person name="Fluegel L."/>
            <person name="Davis C.M."/>
            <person name="Simpson J.R."/>
            <person name="Lauterbach L."/>
            <person name="Steele A.D."/>
            <person name="Gui C."/>
            <person name="Meng S."/>
            <person name="Li G."/>
            <person name="Viehrig K."/>
            <person name="Ye F."/>
            <person name="Su P."/>
            <person name="Kiefer A.F."/>
            <person name="Nichols A."/>
            <person name="Cepeda A.J."/>
            <person name="Yan W."/>
            <person name="Fan B."/>
            <person name="Jiang Y."/>
            <person name="Adhikari A."/>
            <person name="Zheng C.-J."/>
            <person name="Schuster L."/>
            <person name="Cowan T.M."/>
            <person name="Smanski M.J."/>
            <person name="Chevrette M.G."/>
            <person name="De Carvalho L.P.S."/>
            <person name="Shen B."/>
        </authorList>
    </citation>
    <scope>NUCLEOTIDE SEQUENCE [LARGE SCALE GENOMIC DNA]</scope>
    <source>
        <strain evidence="9 10">NPDC048946</strain>
    </source>
</reference>
<evidence type="ECO:0000256" key="4">
    <source>
        <dbReference type="ARBA" id="ARBA00022741"/>
    </source>
</evidence>
<feature type="compositionally biased region" description="Pro residues" evidence="7">
    <location>
        <begin position="446"/>
        <end position="460"/>
    </location>
</feature>
<accession>A0ABV3DBD6</accession>
<dbReference type="SMART" id="SM00220">
    <property type="entry name" value="S_TKc"/>
    <property type="match status" value="1"/>
</dbReference>
<evidence type="ECO:0000313" key="9">
    <source>
        <dbReference type="EMBL" id="MEU8133063.1"/>
    </source>
</evidence>
<feature type="region of interest" description="Disordered" evidence="7">
    <location>
        <begin position="546"/>
        <end position="587"/>
    </location>
</feature>
<comment type="similarity">
    <text evidence="1">Belongs to the bacterial solute-binding protein 5 family.</text>
</comment>
<dbReference type="Gene3D" id="3.40.190.10">
    <property type="entry name" value="Periplasmic binding protein-like II"/>
    <property type="match status" value="1"/>
</dbReference>
<dbReference type="PROSITE" id="PS00107">
    <property type="entry name" value="PROTEIN_KINASE_ATP"/>
    <property type="match status" value="1"/>
</dbReference>
<keyword evidence="2" id="KW-0813">Transport</keyword>
<name>A0ABV3DBD6_9ACTN</name>
<feature type="domain" description="Protein kinase" evidence="8">
    <location>
        <begin position="16"/>
        <end position="272"/>
    </location>
</feature>
<dbReference type="SUPFAM" id="SSF53850">
    <property type="entry name" value="Periplasmic binding protein-like II"/>
    <property type="match status" value="1"/>
</dbReference>
<dbReference type="RefSeq" id="WP_358349916.1">
    <property type="nucleotide sequence ID" value="NZ_JBEZFP010000010.1"/>
</dbReference>
<dbReference type="InterPro" id="IPR011009">
    <property type="entry name" value="Kinase-like_dom_sf"/>
</dbReference>
<evidence type="ECO:0000256" key="7">
    <source>
        <dbReference type="SAM" id="MobiDB-lite"/>
    </source>
</evidence>
<evidence type="ECO:0000256" key="1">
    <source>
        <dbReference type="ARBA" id="ARBA00005695"/>
    </source>
</evidence>
<dbReference type="EMBL" id="JBEZFP010000010">
    <property type="protein sequence ID" value="MEU8133063.1"/>
    <property type="molecule type" value="Genomic_DNA"/>
</dbReference>
<sequence>MIQALRPGDPADVGGYRVVARLGAGGMGEVFLGRSASGRLVAIKVVRAELSVDPDFRARFRREVYASRRVSAFHTAAVVAADAAATPAWMVTEYIPGPSLEEAVRGHGAFPVHALRVLGAGLAEALEAIHACDLIHRDLKPSNILIAEDGPRVIDFGIARALEGATVTQTGYMVGSVGFLSPEQLQSERITPAADVFALGAVLCSAAGLAPFGGGSAQAMLYRVVHTEPDLTGLPPELRGIVADCLAKDPARRPQPTELVRMLTSDTTEDWLPDGVLASISERREHAQQLSRQAAAGAPAAGAAAGAAAAGAGSAPPAFSVSPGRPAHPGPAKQPPAPEHGTGHGPGHDQGHDPNDDPTTGSNSAVDPAPGHGSDSGARSGVGSGVGSGLGSGAGSGPHSGFGSGFGTTYGSVPASTAYDGSVPPPPPGTPSTPPGAYPQPSHLNAPPPPTGPPQSPHSPPYGSTPHSSSPHSSPSHSSTPHGTPPPHSGWQSPYGPPSLPFPHQPAAPPRTSRLDRMPGGRRTWLAVVVVTTMAVLAGIGIGTAQLIGGGSPSAKSSDRPTDLNSPAQNPQGGGPRGGTATVSINADSKTLDPVGTTYEAYADGQRMSALYDPLVVFRQSTGKVEPHLAKSLTSTPDGFTWSLELRPDVKFTDGTPLDAEAVKFNWDRHAQTPDSMHSNAIRGAAMRVVSTTRLDITLPVPDLTYDHLVADELAYVGSPTAIRADPAGFGKKPVGAGPFMLQSWTPGDKQVFVRNPDYWQGPDRPLLDSLVFQVDTQQPMAPVIDGRADVNFQSANHDLQQARSADLELVPSVNAGGVMMGFNSGVAPFDNPKARQAVSLALDPDAIAKEAGTGAKAADSIVPSDSPLSAVAPEHRPDAAKAQALFDELAAAGKPVSFKVTAGQGEQATLDAVKKQLAGFRNVTMTYELADAARFGEILRGRQFQAVWGYESGSDLDTWLFAITRGGYSGNYLAYRNDTVDTAWTTIRGARTPEAKAAAYRTLLTELAEDPPWWLYAEISVYAVQREGSLTGLDGAYADGVLRWDRVGKK</sequence>
<dbReference type="PROSITE" id="PS00108">
    <property type="entry name" value="PROTEIN_KINASE_ST"/>
    <property type="match status" value="1"/>
</dbReference>
<evidence type="ECO:0000256" key="2">
    <source>
        <dbReference type="ARBA" id="ARBA00022448"/>
    </source>
</evidence>
<dbReference type="InterPro" id="IPR039424">
    <property type="entry name" value="SBP_5"/>
</dbReference>
<gene>
    <name evidence="9" type="ORF">AB0C36_06100</name>
</gene>
<dbReference type="Gene3D" id="1.10.510.10">
    <property type="entry name" value="Transferase(Phosphotransferase) domain 1"/>
    <property type="match status" value="1"/>
</dbReference>
<dbReference type="InterPro" id="IPR000914">
    <property type="entry name" value="SBP_5_dom"/>
</dbReference>
<feature type="compositionally biased region" description="Gly residues" evidence="7">
    <location>
        <begin position="380"/>
        <end position="408"/>
    </location>
</feature>
<dbReference type="PROSITE" id="PS50011">
    <property type="entry name" value="PROTEIN_KINASE_DOM"/>
    <property type="match status" value="1"/>
</dbReference>
<dbReference type="Pfam" id="PF00069">
    <property type="entry name" value="Pkinase"/>
    <property type="match status" value="1"/>
</dbReference>
<dbReference type="Gene3D" id="3.30.200.20">
    <property type="entry name" value="Phosphorylase Kinase, domain 1"/>
    <property type="match status" value="1"/>
</dbReference>
<feature type="region of interest" description="Disordered" evidence="7">
    <location>
        <begin position="310"/>
        <end position="518"/>
    </location>
</feature>
<dbReference type="InterPro" id="IPR017441">
    <property type="entry name" value="Protein_kinase_ATP_BS"/>
</dbReference>
<dbReference type="InterPro" id="IPR000719">
    <property type="entry name" value="Prot_kinase_dom"/>
</dbReference>
<evidence type="ECO:0000313" key="10">
    <source>
        <dbReference type="Proteomes" id="UP001551482"/>
    </source>
</evidence>
<protein>
    <submittedName>
        <fullName evidence="9">ABC transporter substrate-binding protein</fullName>
    </submittedName>
</protein>
<proteinExistence type="inferred from homology"/>
<dbReference type="Proteomes" id="UP001551482">
    <property type="component" value="Unassembled WGS sequence"/>
</dbReference>